<dbReference type="InterPro" id="IPR033932">
    <property type="entry name" value="YtcJ-like"/>
</dbReference>
<dbReference type="InterPro" id="IPR013108">
    <property type="entry name" value="Amidohydro_3"/>
</dbReference>
<dbReference type="Gene3D" id="2.30.40.10">
    <property type="entry name" value="Urease, subunit C, domain 1"/>
    <property type="match status" value="1"/>
</dbReference>
<dbReference type="SUPFAM" id="SSF51338">
    <property type="entry name" value="Composite domain of metallo-dependent hydrolases"/>
    <property type="match status" value="1"/>
</dbReference>
<evidence type="ECO:0000259" key="1">
    <source>
        <dbReference type="Pfam" id="PF07969"/>
    </source>
</evidence>
<dbReference type="Gene3D" id="3.10.310.70">
    <property type="match status" value="1"/>
</dbReference>
<keyword evidence="3" id="KW-1185">Reference proteome</keyword>
<dbReference type="Gene3D" id="3.20.20.140">
    <property type="entry name" value="Metal-dependent hydrolases"/>
    <property type="match status" value="1"/>
</dbReference>
<reference evidence="2" key="1">
    <citation type="submission" date="2018-03" db="EMBL/GenBank/DDBJ databases">
        <authorList>
            <person name="Guldener U."/>
        </authorList>
    </citation>
    <scope>NUCLEOTIDE SEQUENCE</scope>
</reference>
<dbReference type="Proteomes" id="UP001187682">
    <property type="component" value="Unassembled WGS sequence"/>
</dbReference>
<gene>
    <name evidence="2" type="ORF">DNG_06824</name>
</gene>
<dbReference type="InterPro" id="IPR011059">
    <property type="entry name" value="Metal-dep_hydrolase_composite"/>
</dbReference>
<dbReference type="CDD" id="cd01300">
    <property type="entry name" value="YtcJ_like"/>
    <property type="match status" value="1"/>
</dbReference>
<dbReference type="Pfam" id="PF07969">
    <property type="entry name" value="Amidohydro_3"/>
    <property type="match status" value="1"/>
</dbReference>
<feature type="domain" description="Amidohydrolase 3" evidence="1">
    <location>
        <begin position="97"/>
        <end position="575"/>
    </location>
</feature>
<protein>
    <submittedName>
        <fullName evidence="2">Related to amidohydrolase family protein</fullName>
    </submittedName>
</protein>
<dbReference type="InterPro" id="IPR032466">
    <property type="entry name" value="Metal_Hydrolase"/>
</dbReference>
<evidence type="ECO:0000313" key="3">
    <source>
        <dbReference type="Proteomes" id="UP001187682"/>
    </source>
</evidence>
<dbReference type="EMBL" id="ONZQ02000009">
    <property type="protein sequence ID" value="SPO04141.1"/>
    <property type="molecule type" value="Genomic_DNA"/>
</dbReference>
<organism evidence="2 3">
    <name type="scientific">Cephalotrichum gorgonifer</name>
    <dbReference type="NCBI Taxonomy" id="2041049"/>
    <lineage>
        <taxon>Eukaryota</taxon>
        <taxon>Fungi</taxon>
        <taxon>Dikarya</taxon>
        <taxon>Ascomycota</taxon>
        <taxon>Pezizomycotina</taxon>
        <taxon>Sordariomycetes</taxon>
        <taxon>Hypocreomycetidae</taxon>
        <taxon>Microascales</taxon>
        <taxon>Microascaceae</taxon>
        <taxon>Cephalotrichum</taxon>
    </lineage>
</organism>
<name>A0AAE8SWT7_9PEZI</name>
<accession>A0AAE8SWT7</accession>
<dbReference type="SUPFAM" id="SSF51556">
    <property type="entry name" value="Metallo-dependent hydrolases"/>
    <property type="match status" value="1"/>
</dbReference>
<comment type="caution">
    <text evidence="2">The sequence shown here is derived from an EMBL/GenBank/DDBJ whole genome shotgun (WGS) entry which is preliminary data.</text>
</comment>
<evidence type="ECO:0000313" key="2">
    <source>
        <dbReference type="EMBL" id="SPO04141.1"/>
    </source>
</evidence>
<dbReference type="GO" id="GO:0016810">
    <property type="term" value="F:hydrolase activity, acting on carbon-nitrogen (but not peptide) bonds"/>
    <property type="evidence" value="ECO:0007669"/>
    <property type="project" value="InterPro"/>
</dbReference>
<proteinExistence type="predicted"/>
<dbReference type="PANTHER" id="PTHR22642:SF20">
    <property type="entry name" value="AMIDOHYDROLASE 3 DOMAIN-CONTAINING PROTEIN"/>
    <property type="match status" value="1"/>
</dbReference>
<sequence length="579" mass="62587">MSAPDSLNIELRLDLFPNTVLNAPGASLAPATSSRQSKDPGALFTNGRILTTTAAGLGDEPTFAEAMFIQDGVVSAIGTSADLAAKYASAPGVTTNDLRQQTVLPGFVDGHIHLLILGQSLKRVSLRHCKNLSDIRSAIKSFAAANPAVPRVMAKEWTHSMTPDGVTAADLDDLDPRPIYVDTKDLHSTWCNYKGLEELDVLNMTEDPSGGKIQRDENGRPNGVLSEGAVLSIVWPRLAQLSSIGERRDYMLAAIENYSTLGYTGFVDMAMDEPAWEALVSLHALRPDLPIRIAAYWLIKPAGDAESRLKQVRRAKELQTQFNSSTSPDLRVVGIKIVCDGIVDACTAFLSEPYAHIDSPPPIWAPKDLAPVVEAADDAGMQIALHAIGDASIKMAVDALERYGTPGRRHRIEHIELASPEDAKRLGKLGLTASIQPVHSDPAILRAWPRLIGKERCGRAFPYREMADGGALMALGTDSPTAPWDPLGNVYVATTRRSAREPESDEIVNEHFKLGVCEAIVAGTRGAAASVFADERTGSLEVGKMADFAVVDMEWDAEKLLKADMRATYFAGKKVWESC</sequence>
<dbReference type="AlphaFoldDB" id="A0AAE8SWT7"/>
<dbReference type="PANTHER" id="PTHR22642">
    <property type="entry name" value="IMIDAZOLONEPROPIONASE"/>
    <property type="match status" value="1"/>
</dbReference>